<feature type="transmembrane region" description="Helical" evidence="11">
    <location>
        <begin position="304"/>
        <end position="321"/>
    </location>
</feature>
<evidence type="ECO:0000256" key="7">
    <source>
        <dbReference type="ARBA" id="ARBA00022989"/>
    </source>
</evidence>
<evidence type="ECO:0000256" key="9">
    <source>
        <dbReference type="ARBA" id="ARBA00047280"/>
    </source>
</evidence>
<evidence type="ECO:0000256" key="11">
    <source>
        <dbReference type="SAM" id="Phobius"/>
    </source>
</evidence>
<evidence type="ECO:0000313" key="13">
    <source>
        <dbReference type="EMBL" id="CAB9508045.1"/>
    </source>
</evidence>
<sequence length="331" mass="36891">MSATPTPLLAFQVETLFQSCHHIQPSFWHAFCYGFGVAAAFVGSLYILVPSRIRRLDRDDPLHIQWRTFATSVVCLVSILVYPWSFCADSSSEGESVLVRLGLWPSQGTGLWHFFLGPLAHSVLLYLGPITMLLLQAKLMAESTADPSAMDYWEALKAVLFPTPLGQPAPEQLERERWIKLRAKVIAPILEEIAFRGCLIPPLLATGLFHPAAVAWIAPLFFGLAHCHHAALRLQQGESLQKTLLSTAFQFLYTTLFGAYVSFAFIRTGSIVAVILSHSFCNTMGLPSAAFLDRRSSLYKYHIDLVKAYLLGVAIFVWGFFDPLATFLPRK</sequence>
<feature type="domain" description="CAAX prenyl protease 2/Lysostaphin resistance protein A-like" evidence="12">
    <location>
        <begin position="181"/>
        <end position="284"/>
    </location>
</feature>
<dbReference type="InterPro" id="IPR039731">
    <property type="entry name" value="Rce1"/>
</dbReference>
<name>A0A9N8HD72_9STRA</name>
<dbReference type="OrthoDB" id="271604at2759"/>
<feature type="transmembrane region" description="Helical" evidence="11">
    <location>
        <begin position="27"/>
        <end position="49"/>
    </location>
</feature>
<gene>
    <name evidence="13" type="ORF">SEMRO_331_G119090.1</name>
</gene>
<dbReference type="EMBL" id="CAICTM010000330">
    <property type="protein sequence ID" value="CAB9508045.1"/>
    <property type="molecule type" value="Genomic_DNA"/>
</dbReference>
<evidence type="ECO:0000313" key="14">
    <source>
        <dbReference type="Proteomes" id="UP001153069"/>
    </source>
</evidence>
<dbReference type="GO" id="GO:0005789">
    <property type="term" value="C:endoplasmic reticulum membrane"/>
    <property type="evidence" value="ECO:0007669"/>
    <property type="project" value="UniProtKB-SubCell"/>
</dbReference>
<proteinExistence type="inferred from homology"/>
<evidence type="ECO:0000256" key="2">
    <source>
        <dbReference type="ARBA" id="ARBA00006897"/>
    </source>
</evidence>
<evidence type="ECO:0000256" key="6">
    <source>
        <dbReference type="ARBA" id="ARBA00022824"/>
    </source>
</evidence>
<dbReference type="GO" id="GO:0004222">
    <property type="term" value="F:metalloendopeptidase activity"/>
    <property type="evidence" value="ECO:0007669"/>
    <property type="project" value="InterPro"/>
</dbReference>
<keyword evidence="6" id="KW-0256">Endoplasmic reticulum</keyword>
<feature type="transmembrane region" description="Helical" evidence="11">
    <location>
        <begin position="111"/>
        <end position="135"/>
    </location>
</feature>
<comment type="caution">
    <text evidence="13">The sequence shown here is derived from an EMBL/GenBank/DDBJ whole genome shotgun (WGS) entry which is preliminary data.</text>
</comment>
<reference evidence="13" key="1">
    <citation type="submission" date="2020-06" db="EMBL/GenBank/DDBJ databases">
        <authorList>
            <consortium name="Plant Systems Biology data submission"/>
        </authorList>
    </citation>
    <scope>NUCLEOTIDE SEQUENCE</scope>
    <source>
        <strain evidence="13">D6</strain>
    </source>
</reference>
<feature type="transmembrane region" description="Helical" evidence="11">
    <location>
        <begin position="244"/>
        <end position="265"/>
    </location>
</feature>
<organism evidence="13 14">
    <name type="scientific">Seminavis robusta</name>
    <dbReference type="NCBI Taxonomy" id="568900"/>
    <lineage>
        <taxon>Eukaryota</taxon>
        <taxon>Sar</taxon>
        <taxon>Stramenopiles</taxon>
        <taxon>Ochrophyta</taxon>
        <taxon>Bacillariophyta</taxon>
        <taxon>Bacillariophyceae</taxon>
        <taxon>Bacillariophycidae</taxon>
        <taxon>Naviculales</taxon>
        <taxon>Naviculaceae</taxon>
        <taxon>Seminavis</taxon>
    </lineage>
</organism>
<dbReference type="InterPro" id="IPR003675">
    <property type="entry name" value="Rce1/LyrA-like_dom"/>
</dbReference>
<accession>A0A9N8HD72</accession>
<keyword evidence="8 11" id="KW-0472">Membrane</keyword>
<dbReference type="AlphaFoldDB" id="A0A9N8HD72"/>
<protein>
    <recommendedName>
        <fullName evidence="10">intramembrane prenyl-peptidase Rce1</fullName>
        <ecNumber evidence="10">3.4.26.1</ecNumber>
    </recommendedName>
</protein>
<evidence type="ECO:0000256" key="8">
    <source>
        <dbReference type="ARBA" id="ARBA00023136"/>
    </source>
</evidence>
<evidence type="ECO:0000256" key="3">
    <source>
        <dbReference type="ARBA" id="ARBA00022670"/>
    </source>
</evidence>
<evidence type="ECO:0000256" key="5">
    <source>
        <dbReference type="ARBA" id="ARBA00022801"/>
    </source>
</evidence>
<dbReference type="Pfam" id="PF02517">
    <property type="entry name" value="Rce1-like"/>
    <property type="match status" value="1"/>
</dbReference>
<keyword evidence="5" id="KW-0378">Hydrolase</keyword>
<feature type="transmembrane region" description="Helical" evidence="11">
    <location>
        <begin position="69"/>
        <end position="86"/>
    </location>
</feature>
<keyword evidence="7 11" id="KW-1133">Transmembrane helix</keyword>
<evidence type="ECO:0000256" key="1">
    <source>
        <dbReference type="ARBA" id="ARBA00004477"/>
    </source>
</evidence>
<comment type="similarity">
    <text evidence="2">Belongs to the peptidase U48 family.</text>
</comment>
<keyword evidence="3 13" id="KW-0645">Protease</keyword>
<comment type="catalytic activity">
    <reaction evidence="9">
        <text>Hydrolyzes the peptide bond -P2-(S-farnesyl or geranylgeranyl)C-P1'-P2'-P3'-COOH where P1' and P2' are amino acids with aliphatic sidechains and P3' is any C-terminal residue.</text>
        <dbReference type="EC" id="3.4.26.1"/>
    </reaction>
</comment>
<dbReference type="EC" id="3.4.26.1" evidence="10"/>
<keyword evidence="14" id="KW-1185">Reference proteome</keyword>
<evidence type="ECO:0000259" key="12">
    <source>
        <dbReference type="Pfam" id="PF02517"/>
    </source>
</evidence>
<evidence type="ECO:0000256" key="10">
    <source>
        <dbReference type="ARBA" id="ARBA00049729"/>
    </source>
</evidence>
<evidence type="ECO:0000256" key="4">
    <source>
        <dbReference type="ARBA" id="ARBA00022692"/>
    </source>
</evidence>
<keyword evidence="4 11" id="KW-0812">Transmembrane</keyword>
<feature type="transmembrane region" description="Helical" evidence="11">
    <location>
        <begin position="271"/>
        <end position="292"/>
    </location>
</feature>
<dbReference type="GO" id="GO:0071586">
    <property type="term" value="P:CAAX-box protein processing"/>
    <property type="evidence" value="ECO:0007669"/>
    <property type="project" value="InterPro"/>
</dbReference>
<dbReference type="PANTHER" id="PTHR13046:SF0">
    <property type="entry name" value="CAAX PRENYL PROTEASE 2"/>
    <property type="match status" value="1"/>
</dbReference>
<dbReference type="Proteomes" id="UP001153069">
    <property type="component" value="Unassembled WGS sequence"/>
</dbReference>
<dbReference type="PANTHER" id="PTHR13046">
    <property type="entry name" value="PROTEASE U48 CAAX PRENYL PROTEASE RCE1"/>
    <property type="match status" value="1"/>
</dbReference>
<comment type="subcellular location">
    <subcellularLocation>
        <location evidence="1">Endoplasmic reticulum membrane</location>
        <topology evidence="1">Multi-pass membrane protein</topology>
    </subcellularLocation>
</comment>